<keyword evidence="2 4" id="KW-0808">Transferase</keyword>
<organism evidence="6 7">
    <name type="scientific">Litorilituus lipolyticus</name>
    <dbReference type="NCBI Taxonomy" id="2491017"/>
    <lineage>
        <taxon>Bacteria</taxon>
        <taxon>Pseudomonadati</taxon>
        <taxon>Pseudomonadota</taxon>
        <taxon>Gammaproteobacteria</taxon>
        <taxon>Alteromonadales</taxon>
        <taxon>Colwelliaceae</taxon>
        <taxon>Litorilituus</taxon>
    </lineage>
</organism>
<dbReference type="NCBIfam" id="TIGR00536">
    <property type="entry name" value="hemK_fam"/>
    <property type="match status" value="1"/>
</dbReference>
<dbReference type="EC" id="2.1.1.298" evidence="4"/>
<dbReference type="InterPro" id="IPR002052">
    <property type="entry name" value="DNA_methylase_N6_adenine_CS"/>
</dbReference>
<dbReference type="InterPro" id="IPR029063">
    <property type="entry name" value="SAM-dependent_MTases_sf"/>
</dbReference>
<gene>
    <name evidence="4" type="primary">prmB</name>
    <name evidence="6" type="ORF">EPA86_03520</name>
</gene>
<evidence type="ECO:0000256" key="1">
    <source>
        <dbReference type="ARBA" id="ARBA00022603"/>
    </source>
</evidence>
<dbReference type="Gene3D" id="3.40.50.150">
    <property type="entry name" value="Vaccinia Virus protein VP39"/>
    <property type="match status" value="1"/>
</dbReference>
<dbReference type="GO" id="GO:0005840">
    <property type="term" value="C:ribosome"/>
    <property type="evidence" value="ECO:0007669"/>
    <property type="project" value="UniProtKB-KW"/>
</dbReference>
<proteinExistence type="inferred from homology"/>
<reference evidence="6 7" key="1">
    <citation type="submission" date="2019-01" db="EMBL/GenBank/DDBJ databases">
        <title>Litorilituus lipolytica sp. nov., isolated from intertidal sand of the Yellow Sea in China.</title>
        <authorList>
            <person name="Liu A."/>
        </authorList>
    </citation>
    <scope>NUCLEOTIDE SEQUENCE [LARGE SCALE GENOMIC DNA]</scope>
    <source>
        <strain evidence="6 7">RZ04</strain>
    </source>
</reference>
<dbReference type="RefSeq" id="WP_140601966.1">
    <property type="nucleotide sequence ID" value="NZ_SAWY01000006.1"/>
</dbReference>
<comment type="caution">
    <text evidence="6">The sequence shown here is derived from an EMBL/GenBank/DDBJ whole genome shotgun (WGS) entry which is preliminary data.</text>
</comment>
<comment type="similarity">
    <text evidence="4">Belongs to the protein N5-glutamine methyltransferase family. PrmB subfamily.</text>
</comment>
<evidence type="ECO:0000259" key="5">
    <source>
        <dbReference type="Pfam" id="PF05175"/>
    </source>
</evidence>
<accession>A0A502LCV2</accession>
<sequence length="313" mass="34626">MSIDNQEEALVQLHTVADFCRFGASLFNQAELFYGHGNDNAYSEALTLIMYALSLPDELNEAIMTCRLLTNEKQQILALFERRITEQLPVPYITNLAYFAQLPFYVDERVLVPRSPIGELIEQHFAPFLTSEKPPERILDLCTGSGCIAIACASYFPEAEVDAVDLSVDALNVAQINIENHGLSEQVIPIQSDVFSGVVGQKYDLIVTNPPYVDEQDIESLPTEFTHEPEMGLGCGADGLDIVRVILAESAGHLNDGGLLICEVGNSQTHVESTYPEVDFTWLTFERGGHGVFSLTKKQLEKHKALFEAALKS</sequence>
<evidence type="ECO:0000313" key="6">
    <source>
        <dbReference type="EMBL" id="TPH17947.1"/>
    </source>
</evidence>
<evidence type="ECO:0000256" key="4">
    <source>
        <dbReference type="HAMAP-Rule" id="MF_02125"/>
    </source>
</evidence>
<dbReference type="InterPro" id="IPR004556">
    <property type="entry name" value="HemK-like"/>
</dbReference>
<comment type="function">
    <text evidence="4">Methylates ribosomal protein uL3 on a specific glutamine residue.</text>
</comment>
<dbReference type="SUPFAM" id="SSF53335">
    <property type="entry name" value="S-adenosyl-L-methionine-dependent methyltransferases"/>
    <property type="match status" value="1"/>
</dbReference>
<keyword evidence="6" id="KW-0689">Ribosomal protein</keyword>
<keyword evidence="6" id="KW-0687">Ribonucleoprotein</keyword>
<dbReference type="PIRSF" id="PIRSF037167">
    <property type="entry name" value="Mtase_YfcB_prd"/>
    <property type="match status" value="1"/>
</dbReference>
<dbReference type="InterPro" id="IPR007848">
    <property type="entry name" value="Small_mtfrase_dom"/>
</dbReference>
<dbReference type="PANTHER" id="PTHR47806">
    <property type="entry name" value="50S RIBOSOMAL PROTEIN L3 GLUTAMINE METHYLTRANSFERASE"/>
    <property type="match status" value="1"/>
</dbReference>
<dbReference type="AlphaFoldDB" id="A0A502LCV2"/>
<name>A0A502LCV2_9GAMM</name>
<dbReference type="Proteomes" id="UP000315303">
    <property type="component" value="Unassembled WGS sequence"/>
</dbReference>
<keyword evidence="3 4" id="KW-0949">S-adenosyl-L-methionine</keyword>
<comment type="catalytic activity">
    <reaction evidence="4">
        <text>L-glutaminyl-[ribosomal protein uL3] + S-adenosyl-L-methionine = N(5)-methyl-L-glutaminyl-[ribosomal protein uL3] + S-adenosyl-L-homocysteine + H(+)</text>
        <dbReference type="Rhea" id="RHEA:45020"/>
        <dbReference type="Rhea" id="RHEA-COMP:11063"/>
        <dbReference type="Rhea" id="RHEA-COMP:11064"/>
        <dbReference type="ChEBI" id="CHEBI:15378"/>
        <dbReference type="ChEBI" id="CHEBI:30011"/>
        <dbReference type="ChEBI" id="CHEBI:57856"/>
        <dbReference type="ChEBI" id="CHEBI:59789"/>
        <dbReference type="ChEBI" id="CHEBI:61891"/>
        <dbReference type="EC" id="2.1.1.298"/>
    </reaction>
</comment>
<protein>
    <recommendedName>
        <fullName evidence="4">Ribosomal protein uL3 glutamine methyltransferase</fullName>
        <shortName evidence="4">uL3 MTase</shortName>
        <ecNumber evidence="4">2.1.1.298</ecNumber>
    </recommendedName>
    <alternativeName>
        <fullName evidence="4">N5-glutamine methyltransferase PrmB</fullName>
    </alternativeName>
</protein>
<keyword evidence="1 4" id="KW-0489">Methyltransferase</keyword>
<dbReference type="NCBIfam" id="TIGR03533">
    <property type="entry name" value="L3_gln_methyl"/>
    <property type="match status" value="1"/>
</dbReference>
<evidence type="ECO:0000313" key="7">
    <source>
        <dbReference type="Proteomes" id="UP000315303"/>
    </source>
</evidence>
<dbReference type="PROSITE" id="PS00092">
    <property type="entry name" value="N6_MTASE"/>
    <property type="match status" value="1"/>
</dbReference>
<dbReference type="HAMAP" id="MF_02125">
    <property type="entry name" value="L3_methyltr_PrmB"/>
    <property type="match status" value="1"/>
</dbReference>
<dbReference type="PANTHER" id="PTHR47806:SF1">
    <property type="entry name" value="RIBOSOMAL PROTEIN UL3 GLUTAMINE METHYLTRANSFERASE"/>
    <property type="match status" value="1"/>
</dbReference>
<keyword evidence="7" id="KW-1185">Reference proteome</keyword>
<dbReference type="FunFam" id="3.40.50.150:FF:000042">
    <property type="entry name" value="50S ribosomal protein L3 glutamine methyltransferase"/>
    <property type="match status" value="1"/>
</dbReference>
<dbReference type="GO" id="GO:0032259">
    <property type="term" value="P:methylation"/>
    <property type="evidence" value="ECO:0007669"/>
    <property type="project" value="UniProtKB-KW"/>
</dbReference>
<dbReference type="GO" id="GO:0036009">
    <property type="term" value="F:protein-glutamine N-methyltransferase activity"/>
    <property type="evidence" value="ECO:0007669"/>
    <property type="project" value="UniProtKB-UniRule"/>
</dbReference>
<dbReference type="Pfam" id="PF05175">
    <property type="entry name" value="MTS"/>
    <property type="match status" value="1"/>
</dbReference>
<feature type="domain" description="Methyltransferase small" evidence="5">
    <location>
        <begin position="134"/>
        <end position="218"/>
    </location>
</feature>
<dbReference type="GO" id="GO:0003676">
    <property type="term" value="F:nucleic acid binding"/>
    <property type="evidence" value="ECO:0007669"/>
    <property type="project" value="InterPro"/>
</dbReference>
<evidence type="ECO:0000256" key="3">
    <source>
        <dbReference type="ARBA" id="ARBA00022691"/>
    </source>
</evidence>
<dbReference type="OrthoDB" id="9800643at2"/>
<dbReference type="CDD" id="cd02440">
    <property type="entry name" value="AdoMet_MTases"/>
    <property type="match status" value="1"/>
</dbReference>
<evidence type="ECO:0000256" key="2">
    <source>
        <dbReference type="ARBA" id="ARBA00022679"/>
    </source>
</evidence>
<dbReference type="GO" id="GO:0005829">
    <property type="term" value="C:cytosol"/>
    <property type="evidence" value="ECO:0007669"/>
    <property type="project" value="TreeGrafter"/>
</dbReference>
<dbReference type="InterPro" id="IPR017127">
    <property type="entry name" value="Ribosome_uL3_MTase"/>
</dbReference>
<dbReference type="EMBL" id="SAWY01000006">
    <property type="protein sequence ID" value="TPH17947.1"/>
    <property type="molecule type" value="Genomic_DNA"/>
</dbReference>